<evidence type="ECO:0000256" key="3">
    <source>
        <dbReference type="ARBA" id="ARBA00005708"/>
    </source>
</evidence>
<evidence type="ECO:0000256" key="2">
    <source>
        <dbReference type="ARBA" id="ARBA00005013"/>
    </source>
</evidence>
<keyword evidence="6" id="KW-0456">Lyase</keyword>
<dbReference type="GO" id="GO:0046656">
    <property type="term" value="P:folic acid biosynthetic process"/>
    <property type="evidence" value="ECO:0007669"/>
    <property type="project" value="UniProtKB-KW"/>
</dbReference>
<sequence length="324" mass="35074">MSGSSPNLVSTWAVQARAGEPLAVVSVRNLQSIVYVGHDAWGRPQKAQPMLISASISFAQLFKLAAANDRLGDDTVHYGSLSKAILEGIREWTIPIQDEFGGPTAVEVLDDLWCRLTGKTIEATAGVVVSRIKVHREPFLSAETKEGVRSLSVTITFPKASLLGSGVSLTATSVFGEPGMSALALRLDSLRVPTLIGVNDNERLAKQVVVVSITIEKLGWTPKDFYTELEALVVQTLEKSAYETLEALGIHIADTIAKSYSCDSETEPQGTQPWGRFWDIHVRMEKPTAVPLADCPIVEVRRVGHRATGVSAPVKMESAPVKME</sequence>
<dbReference type="AlphaFoldDB" id="A0AA40EB30"/>
<dbReference type="GO" id="GO:0004150">
    <property type="term" value="F:dihydroneopterin aldolase activity"/>
    <property type="evidence" value="ECO:0007669"/>
    <property type="project" value="UniProtKB-EC"/>
</dbReference>
<reference evidence="9" key="1">
    <citation type="submission" date="2023-06" db="EMBL/GenBank/DDBJ databases">
        <title>Genome-scale phylogeny and comparative genomics of the fungal order Sordariales.</title>
        <authorList>
            <consortium name="Lawrence Berkeley National Laboratory"/>
            <person name="Hensen N."/>
            <person name="Bonometti L."/>
            <person name="Westerberg I."/>
            <person name="Brannstrom I.O."/>
            <person name="Guillou S."/>
            <person name="Cros-Aarteil S."/>
            <person name="Calhoun S."/>
            <person name="Haridas S."/>
            <person name="Kuo A."/>
            <person name="Mondo S."/>
            <person name="Pangilinan J."/>
            <person name="Riley R."/>
            <person name="Labutti K."/>
            <person name="Andreopoulos B."/>
            <person name="Lipzen A."/>
            <person name="Chen C."/>
            <person name="Yanf M."/>
            <person name="Daum C."/>
            <person name="Ng V."/>
            <person name="Clum A."/>
            <person name="Steindorff A."/>
            <person name="Ohm R."/>
            <person name="Martin F."/>
            <person name="Silar P."/>
            <person name="Natvig D."/>
            <person name="Lalanne C."/>
            <person name="Gautier V."/>
            <person name="Ament-Velasquez S.L."/>
            <person name="Kruys A."/>
            <person name="Hutchinson M.I."/>
            <person name="Powell A.J."/>
            <person name="Barry K."/>
            <person name="Miller A.N."/>
            <person name="Grigoriev I.V."/>
            <person name="Debuchy R."/>
            <person name="Gladieux P."/>
            <person name="Thoren M.H."/>
            <person name="Johannesson H."/>
        </authorList>
    </citation>
    <scope>NUCLEOTIDE SEQUENCE</scope>
    <source>
        <strain evidence="9">SMH4607-1</strain>
    </source>
</reference>
<dbReference type="EC" id="4.1.2.25" evidence="4"/>
<dbReference type="InterPro" id="IPR043133">
    <property type="entry name" value="GTP-CH-I_C/QueF"/>
</dbReference>
<dbReference type="Gene3D" id="3.30.1130.10">
    <property type="match status" value="2"/>
</dbReference>
<evidence type="ECO:0000256" key="1">
    <source>
        <dbReference type="ARBA" id="ARBA00001353"/>
    </source>
</evidence>
<evidence type="ECO:0000259" key="8">
    <source>
        <dbReference type="SMART" id="SM00905"/>
    </source>
</evidence>
<dbReference type="PANTHER" id="PTHR42844">
    <property type="entry name" value="DIHYDRONEOPTERIN ALDOLASE 1-RELATED"/>
    <property type="match status" value="1"/>
</dbReference>
<dbReference type="PANTHER" id="PTHR42844:SF1">
    <property type="entry name" value="DIHYDRONEOPTERIN ALDOLASE 1-RELATED"/>
    <property type="match status" value="1"/>
</dbReference>
<organism evidence="9 10">
    <name type="scientific">Lasiosphaeris hirsuta</name>
    <dbReference type="NCBI Taxonomy" id="260670"/>
    <lineage>
        <taxon>Eukaryota</taxon>
        <taxon>Fungi</taxon>
        <taxon>Dikarya</taxon>
        <taxon>Ascomycota</taxon>
        <taxon>Pezizomycotina</taxon>
        <taxon>Sordariomycetes</taxon>
        <taxon>Sordariomycetidae</taxon>
        <taxon>Sordariales</taxon>
        <taxon>Lasiosphaeriaceae</taxon>
        <taxon>Lasiosphaeris</taxon>
    </lineage>
</organism>
<dbReference type="Proteomes" id="UP001172102">
    <property type="component" value="Unassembled WGS sequence"/>
</dbReference>
<comment type="pathway">
    <text evidence="2">Cofactor biosynthesis; tetrahydrofolate biosynthesis; 2-amino-4-hydroxy-6-hydroxymethyl-7,8-dihydropteridine diphosphate from 7,8-dihydroneopterin triphosphate: step 3/4.</text>
</comment>
<proteinExistence type="inferred from homology"/>
<gene>
    <name evidence="9" type="ORF">B0H67DRAFT_475635</name>
</gene>
<dbReference type="InterPro" id="IPR006156">
    <property type="entry name" value="Dihydroneopterin_aldolase"/>
</dbReference>
<name>A0AA40EB30_9PEZI</name>
<evidence type="ECO:0000256" key="4">
    <source>
        <dbReference type="ARBA" id="ARBA00013043"/>
    </source>
</evidence>
<comment type="similarity">
    <text evidence="3">Belongs to the DHNA family.</text>
</comment>
<evidence type="ECO:0000256" key="7">
    <source>
        <dbReference type="ARBA" id="ARBA00032903"/>
    </source>
</evidence>
<dbReference type="SUPFAM" id="SSF55620">
    <property type="entry name" value="Tetrahydrobiopterin biosynthesis enzymes-like"/>
    <property type="match status" value="1"/>
</dbReference>
<dbReference type="EMBL" id="JAUKUA010000001">
    <property type="protein sequence ID" value="KAK0731707.1"/>
    <property type="molecule type" value="Genomic_DNA"/>
</dbReference>
<feature type="domain" description="Dihydroneopterin aldolase/epimerase" evidence="8">
    <location>
        <begin position="185"/>
        <end position="302"/>
    </location>
</feature>
<dbReference type="Pfam" id="PF02152">
    <property type="entry name" value="FolB"/>
    <property type="match status" value="1"/>
</dbReference>
<dbReference type="InterPro" id="IPR006157">
    <property type="entry name" value="FolB_dom"/>
</dbReference>
<accession>A0AA40EB30</accession>
<protein>
    <recommendedName>
        <fullName evidence="4">dihydroneopterin aldolase</fullName>
        <ecNumber evidence="4">4.1.2.25</ecNumber>
    </recommendedName>
    <alternativeName>
        <fullName evidence="7">7,8-dihydroneopterin aldolase</fullName>
    </alternativeName>
</protein>
<comment type="catalytic activity">
    <reaction evidence="1">
        <text>7,8-dihydroneopterin = 6-hydroxymethyl-7,8-dihydropterin + glycolaldehyde</text>
        <dbReference type="Rhea" id="RHEA:10540"/>
        <dbReference type="ChEBI" id="CHEBI:17001"/>
        <dbReference type="ChEBI" id="CHEBI:17071"/>
        <dbReference type="ChEBI" id="CHEBI:44841"/>
        <dbReference type="EC" id="4.1.2.25"/>
    </reaction>
</comment>
<comment type="caution">
    <text evidence="9">The sequence shown here is derived from an EMBL/GenBank/DDBJ whole genome shotgun (WGS) entry which is preliminary data.</text>
</comment>
<keyword evidence="10" id="KW-1185">Reference proteome</keyword>
<dbReference type="SMART" id="SM00905">
    <property type="entry name" value="FolB"/>
    <property type="match status" value="1"/>
</dbReference>
<evidence type="ECO:0000256" key="5">
    <source>
        <dbReference type="ARBA" id="ARBA00022909"/>
    </source>
</evidence>
<evidence type="ECO:0000313" key="9">
    <source>
        <dbReference type="EMBL" id="KAK0731707.1"/>
    </source>
</evidence>
<keyword evidence="5" id="KW-0289">Folate biosynthesis</keyword>
<dbReference type="GO" id="GO:0005737">
    <property type="term" value="C:cytoplasm"/>
    <property type="evidence" value="ECO:0007669"/>
    <property type="project" value="TreeGrafter"/>
</dbReference>
<evidence type="ECO:0000313" key="10">
    <source>
        <dbReference type="Proteomes" id="UP001172102"/>
    </source>
</evidence>
<evidence type="ECO:0000256" key="6">
    <source>
        <dbReference type="ARBA" id="ARBA00023239"/>
    </source>
</evidence>